<feature type="transmembrane region" description="Helical" evidence="2">
    <location>
        <begin position="198"/>
        <end position="221"/>
    </location>
</feature>
<keyword evidence="2" id="KW-0812">Transmembrane</keyword>
<keyword evidence="4" id="KW-1185">Reference proteome</keyword>
<gene>
    <name evidence="3" type="ORF">A9Q68_08055</name>
</gene>
<organism evidence="3 4">
    <name type="scientific">Streptococcus bovimastitidis</name>
    <dbReference type="NCBI Taxonomy" id="1856638"/>
    <lineage>
        <taxon>Bacteria</taxon>
        <taxon>Bacillati</taxon>
        <taxon>Bacillota</taxon>
        <taxon>Bacilli</taxon>
        <taxon>Lactobacillales</taxon>
        <taxon>Streptococcaceae</taxon>
        <taxon>Streptococcus</taxon>
    </lineage>
</organism>
<dbReference type="STRING" id="1856638.A9Q68_08055"/>
<dbReference type="OrthoDB" id="9797543at2"/>
<feature type="compositionally biased region" description="Low complexity" evidence="1">
    <location>
        <begin position="244"/>
        <end position="260"/>
    </location>
</feature>
<protein>
    <recommendedName>
        <fullName evidence="5">Helix-turn-helix domain-containing protein</fullName>
    </recommendedName>
</protein>
<dbReference type="PANTHER" id="PTHR34475:SF1">
    <property type="entry name" value="CYTOSKELETON PROTEIN RODZ"/>
    <property type="match status" value="1"/>
</dbReference>
<feature type="region of interest" description="Disordered" evidence="1">
    <location>
        <begin position="241"/>
        <end position="265"/>
    </location>
</feature>
<sequence length="370" mass="41847">MREQTLGDFLRESRVGQKITLDEIENKTGISSHYLLALELDQFKIIPEEDFDSYLSQYADIVNLDFQSLKQRFLEQTNKEQDNNEPSITQQVEEKLSKRPIPFVFPTKNEDPEQEKPEIEEFLALNRNDSEENQSHFFKEEKKNQEIVANSPSLDDKIPVMEEKQTEPRRESLLSDNRQDKEVSRLSRYQDEDKKSKSILPVILLSFIALAIGAFVYFTVWPKFSNNVNVEKAKSVFFDKNKKSSNSSSKKVEKSSSASSSEEKTVIKAEGQGNYITADIKKAKETVEVSVSLTDAESAWIALSNSDIGEAGTTLTQEEPTYTTTLPADTKEALLMLGVKDGLSVSIDGQKLDLSSLTNNDISYITLNIN</sequence>
<dbReference type="Pfam" id="PF13413">
    <property type="entry name" value="HTH_25"/>
    <property type="match status" value="1"/>
</dbReference>
<dbReference type="AlphaFoldDB" id="A0A1L8MMB8"/>
<evidence type="ECO:0000256" key="2">
    <source>
        <dbReference type="SAM" id="Phobius"/>
    </source>
</evidence>
<dbReference type="RefSeq" id="WP_071794207.1">
    <property type="nucleotide sequence ID" value="NZ_LZDD01000002.1"/>
</dbReference>
<dbReference type="GO" id="GO:0003677">
    <property type="term" value="F:DNA binding"/>
    <property type="evidence" value="ECO:0007669"/>
    <property type="project" value="InterPro"/>
</dbReference>
<dbReference type="Proteomes" id="UP000182015">
    <property type="component" value="Unassembled WGS sequence"/>
</dbReference>
<dbReference type="PANTHER" id="PTHR34475">
    <property type="match status" value="1"/>
</dbReference>
<reference evidence="4" key="1">
    <citation type="submission" date="2016-06" db="EMBL/GenBank/DDBJ databases">
        <authorList>
            <person name="de Vries S.P.W."/>
            <person name="Hadjirin N.F."/>
            <person name="Lay E.M."/>
            <person name="Zadoks R.N."/>
            <person name="Peacock S.J."/>
            <person name="Parkhill J."/>
            <person name="Grant A.J."/>
            <person name="Mcdougall S."/>
            <person name="Holmes M.A."/>
        </authorList>
    </citation>
    <scope>NUCLEOTIDE SEQUENCE [LARGE SCALE GENOMIC DNA]</scope>
    <source>
        <strain evidence="4">NZ1587</strain>
    </source>
</reference>
<dbReference type="EMBL" id="LZDD01000002">
    <property type="protein sequence ID" value="OJF71920.1"/>
    <property type="molecule type" value="Genomic_DNA"/>
</dbReference>
<evidence type="ECO:0000313" key="3">
    <source>
        <dbReference type="EMBL" id="OJF71920.1"/>
    </source>
</evidence>
<feature type="compositionally biased region" description="Basic and acidic residues" evidence="1">
    <location>
        <begin position="154"/>
        <end position="190"/>
    </location>
</feature>
<keyword evidence="2" id="KW-1133">Transmembrane helix</keyword>
<accession>A0A1L8MMB8</accession>
<keyword evidence="2" id="KW-0472">Membrane</keyword>
<proteinExistence type="predicted"/>
<evidence type="ECO:0000313" key="4">
    <source>
        <dbReference type="Proteomes" id="UP000182015"/>
    </source>
</evidence>
<evidence type="ECO:0000256" key="1">
    <source>
        <dbReference type="SAM" id="MobiDB-lite"/>
    </source>
</evidence>
<dbReference type="InterPro" id="IPR010982">
    <property type="entry name" value="Lambda_DNA-bd_dom_sf"/>
</dbReference>
<feature type="region of interest" description="Disordered" evidence="1">
    <location>
        <begin position="148"/>
        <end position="190"/>
    </location>
</feature>
<name>A0A1L8MMB8_9STRE</name>
<comment type="caution">
    <text evidence="3">The sequence shown here is derived from an EMBL/GenBank/DDBJ whole genome shotgun (WGS) entry which is preliminary data.</text>
</comment>
<dbReference type="InterPro" id="IPR050400">
    <property type="entry name" value="Bact_Cytoskel_RodZ"/>
</dbReference>
<dbReference type="Gene3D" id="1.10.260.40">
    <property type="entry name" value="lambda repressor-like DNA-binding domains"/>
    <property type="match status" value="1"/>
</dbReference>
<evidence type="ECO:0008006" key="5">
    <source>
        <dbReference type="Google" id="ProtNLM"/>
    </source>
</evidence>